<dbReference type="Pfam" id="PF13360">
    <property type="entry name" value="PQQ_2"/>
    <property type="match status" value="1"/>
</dbReference>
<evidence type="ECO:0000259" key="6">
    <source>
        <dbReference type="Pfam" id="PF13360"/>
    </source>
</evidence>
<comment type="cofactor">
    <cofactor evidence="1">
        <name>pyrroloquinoline quinone</name>
        <dbReference type="ChEBI" id="CHEBI:58442"/>
    </cofactor>
</comment>
<dbReference type="GO" id="GO:0016491">
    <property type="term" value="F:oxidoreductase activity"/>
    <property type="evidence" value="ECO:0007669"/>
    <property type="project" value="UniProtKB-KW"/>
</dbReference>
<protein>
    <submittedName>
        <fullName evidence="7">Polyvinyl alcohol dehydrogenase (Cytochrome)</fullName>
    </submittedName>
</protein>
<dbReference type="InterPro" id="IPR006311">
    <property type="entry name" value="TAT_signal"/>
</dbReference>
<comment type="similarity">
    <text evidence="2">Belongs to the bacterial PQQ dehydrogenase family.</text>
</comment>
<dbReference type="Pfam" id="PF01011">
    <property type="entry name" value="PQQ"/>
    <property type="match status" value="1"/>
</dbReference>
<sequence>MTVNRWRALLGALLGAAALIAAALAPADPALADAGARHGASWPTWQHDTYGSRSNPDEHQITPATVSGLKLKWAFTYANLPYARTGSQPAIVDGVLYVGAPDAKFYALDAKTGATKWVYDTTPVAGPADASHQNLIRDGAAVSGGRVYFGDSRGYVYALDTKTGKLDWAAKADDHPLAEMTSSPLVSDGKVYIGVSSGEAGAAANPNYPCCTFRGSVVAFDARTGKIDWKYYTLPPAQRTGSWPSGAAQYGPSGVAVWGTPVIDPASGTLYVGTGNDYTGATGASDSLLALDTRTGKPRWTYQLTGADTYTLACSGPDPVGYCPSQGQGTALDEDVSPAPNIFKVHGRTLVGVGQKGGAYTTFDARTGKVIWQTHLSPPPAPGKQDPGDAGIQWGTSYDGKAIYAATWRGNPGKLFALDPADGHVLWSTPAPADGCTTGGAGLTPSLCTPAFTPAVTTTPGLVYEGGYDGKFRIYSSRTGTQLWSFDAVQDFQGVNGLPGRGLGISGNGGAVVANGMVYVQAGYYPYYPSDRGYVLLAFGL</sequence>
<evidence type="ECO:0000256" key="4">
    <source>
        <dbReference type="SAM" id="SignalP"/>
    </source>
</evidence>
<keyword evidence="8" id="KW-1185">Reference proteome</keyword>
<dbReference type="PANTHER" id="PTHR32303">
    <property type="entry name" value="QUINOPROTEIN ALCOHOL DEHYDROGENASE (CYTOCHROME C)"/>
    <property type="match status" value="1"/>
</dbReference>
<dbReference type="AlphaFoldDB" id="A0A561UCG7"/>
<accession>A0A561UCG7</accession>
<dbReference type="Gene3D" id="2.140.10.10">
    <property type="entry name" value="Quinoprotein alcohol dehydrogenase-like superfamily"/>
    <property type="match status" value="1"/>
</dbReference>
<comment type="caution">
    <text evidence="7">The sequence shown here is derived from an EMBL/GenBank/DDBJ whole genome shotgun (WGS) entry which is preliminary data.</text>
</comment>
<dbReference type="OrthoDB" id="256225at2"/>
<gene>
    <name evidence="7" type="ORF">FHX73_11826</name>
</gene>
<evidence type="ECO:0000256" key="2">
    <source>
        <dbReference type="ARBA" id="ARBA00008156"/>
    </source>
</evidence>
<dbReference type="InterPro" id="IPR011047">
    <property type="entry name" value="Quinoprotein_ADH-like_sf"/>
</dbReference>
<keyword evidence="3" id="KW-0560">Oxidoreductase</keyword>
<evidence type="ECO:0000313" key="8">
    <source>
        <dbReference type="Proteomes" id="UP000317940"/>
    </source>
</evidence>
<dbReference type="InterPro" id="IPR015943">
    <property type="entry name" value="WD40/YVTN_repeat-like_dom_sf"/>
</dbReference>
<name>A0A561UCG7_9ACTN</name>
<dbReference type="RefSeq" id="WP_145903326.1">
    <property type="nucleotide sequence ID" value="NZ_BAAAMZ010000043.1"/>
</dbReference>
<evidence type="ECO:0000259" key="5">
    <source>
        <dbReference type="Pfam" id="PF01011"/>
    </source>
</evidence>
<dbReference type="EMBL" id="VIWT01000001">
    <property type="protein sequence ID" value="TWF97051.1"/>
    <property type="molecule type" value="Genomic_DNA"/>
</dbReference>
<evidence type="ECO:0000256" key="3">
    <source>
        <dbReference type="ARBA" id="ARBA00023002"/>
    </source>
</evidence>
<evidence type="ECO:0000256" key="1">
    <source>
        <dbReference type="ARBA" id="ARBA00001931"/>
    </source>
</evidence>
<dbReference type="PANTHER" id="PTHR32303:SF10">
    <property type="entry name" value="OUTER MEMBRANE PROTEIN ASSEMBLY FACTOR BAMB"/>
    <property type="match status" value="1"/>
</dbReference>
<dbReference type="SMART" id="SM00564">
    <property type="entry name" value="PQQ"/>
    <property type="match status" value="7"/>
</dbReference>
<dbReference type="SUPFAM" id="SSF50998">
    <property type="entry name" value="Quinoprotein alcohol dehydrogenase-like"/>
    <property type="match status" value="1"/>
</dbReference>
<feature type="domain" description="Pyrrolo-quinoline quinone repeat" evidence="5">
    <location>
        <begin position="42"/>
        <end position="309"/>
    </location>
</feature>
<reference evidence="7 8" key="1">
    <citation type="submission" date="2019-06" db="EMBL/GenBank/DDBJ databases">
        <title>Sequencing the genomes of 1000 actinobacteria strains.</title>
        <authorList>
            <person name="Klenk H.-P."/>
        </authorList>
    </citation>
    <scope>NUCLEOTIDE SEQUENCE [LARGE SCALE GENOMIC DNA]</scope>
    <source>
        <strain evidence="7 8">DSM 44826</strain>
    </source>
</reference>
<feature type="signal peptide" evidence="4">
    <location>
        <begin position="1"/>
        <end position="27"/>
    </location>
</feature>
<feature type="chain" id="PRO_5038883487" evidence="4">
    <location>
        <begin position="28"/>
        <end position="541"/>
    </location>
</feature>
<proteinExistence type="inferred from homology"/>
<keyword evidence="4" id="KW-0732">Signal</keyword>
<dbReference type="Proteomes" id="UP000317940">
    <property type="component" value="Unassembled WGS sequence"/>
</dbReference>
<feature type="domain" description="Pyrrolo-quinoline quinone repeat" evidence="6">
    <location>
        <begin position="361"/>
        <end position="520"/>
    </location>
</feature>
<dbReference type="PROSITE" id="PS51318">
    <property type="entry name" value="TAT"/>
    <property type="match status" value="1"/>
</dbReference>
<dbReference type="InterPro" id="IPR018391">
    <property type="entry name" value="PQQ_b-propeller_rpt"/>
</dbReference>
<dbReference type="InterPro" id="IPR002372">
    <property type="entry name" value="PQQ_rpt_dom"/>
</dbReference>
<evidence type="ECO:0000313" key="7">
    <source>
        <dbReference type="EMBL" id="TWF97051.1"/>
    </source>
</evidence>
<organism evidence="7 8">
    <name type="scientific">Kitasatospora viridis</name>
    <dbReference type="NCBI Taxonomy" id="281105"/>
    <lineage>
        <taxon>Bacteria</taxon>
        <taxon>Bacillati</taxon>
        <taxon>Actinomycetota</taxon>
        <taxon>Actinomycetes</taxon>
        <taxon>Kitasatosporales</taxon>
        <taxon>Streptomycetaceae</taxon>
        <taxon>Kitasatospora</taxon>
    </lineage>
</organism>
<dbReference type="Gene3D" id="2.130.10.10">
    <property type="entry name" value="YVTN repeat-like/Quinoprotein amine dehydrogenase"/>
    <property type="match status" value="1"/>
</dbReference>